<feature type="repeat" description="WD" evidence="3">
    <location>
        <begin position="1195"/>
        <end position="1235"/>
    </location>
</feature>
<proteinExistence type="predicted"/>
<feature type="repeat" description="WD" evidence="3">
    <location>
        <begin position="1238"/>
        <end position="1279"/>
    </location>
</feature>
<feature type="coiled-coil region" evidence="4">
    <location>
        <begin position="126"/>
        <end position="199"/>
    </location>
</feature>
<dbReference type="Pfam" id="PF00400">
    <property type="entry name" value="WD40"/>
    <property type="match status" value="4"/>
</dbReference>
<dbReference type="PANTHER" id="PTHR19848">
    <property type="entry name" value="WD40 REPEAT PROTEIN"/>
    <property type="match status" value="1"/>
</dbReference>
<gene>
    <name evidence="7" type="ORF">U6A24_13030</name>
</gene>
<organism evidence="7 8">
    <name type="scientific">Aquimarina gracilis</name>
    <dbReference type="NCBI Taxonomy" id="874422"/>
    <lineage>
        <taxon>Bacteria</taxon>
        <taxon>Pseudomonadati</taxon>
        <taxon>Bacteroidota</taxon>
        <taxon>Flavobacteriia</taxon>
        <taxon>Flavobacteriales</taxon>
        <taxon>Flavobacteriaceae</taxon>
        <taxon>Aquimarina</taxon>
    </lineage>
</organism>
<dbReference type="Gene3D" id="3.40.50.300">
    <property type="entry name" value="P-loop containing nucleotide triphosphate hydrolases"/>
    <property type="match status" value="1"/>
</dbReference>
<dbReference type="InterPro" id="IPR027417">
    <property type="entry name" value="P-loop_NTPase"/>
</dbReference>
<accession>A0ABU5ZX29</accession>
<dbReference type="SUPFAM" id="SSF52540">
    <property type="entry name" value="P-loop containing nucleoside triphosphate hydrolases"/>
    <property type="match status" value="1"/>
</dbReference>
<dbReference type="PROSITE" id="PS50082">
    <property type="entry name" value="WD_REPEATS_2"/>
    <property type="match status" value="4"/>
</dbReference>
<dbReference type="SUPFAM" id="SSF50978">
    <property type="entry name" value="WD40 repeat-like"/>
    <property type="match status" value="1"/>
</dbReference>
<feature type="transmembrane region" description="Helical" evidence="5">
    <location>
        <begin position="610"/>
        <end position="629"/>
    </location>
</feature>
<dbReference type="Gene3D" id="2.130.10.10">
    <property type="entry name" value="YVTN repeat-like/Quinoprotein amine dehydrogenase"/>
    <property type="match status" value="2"/>
</dbReference>
<evidence type="ECO:0000256" key="5">
    <source>
        <dbReference type="SAM" id="Phobius"/>
    </source>
</evidence>
<protein>
    <submittedName>
        <fullName evidence="7">AAA family ATPase</fullName>
    </submittedName>
</protein>
<evidence type="ECO:0000313" key="7">
    <source>
        <dbReference type="EMBL" id="MEB3346393.1"/>
    </source>
</evidence>
<dbReference type="InterPro" id="IPR001680">
    <property type="entry name" value="WD40_rpt"/>
</dbReference>
<evidence type="ECO:0000256" key="2">
    <source>
        <dbReference type="ARBA" id="ARBA00022737"/>
    </source>
</evidence>
<dbReference type="PROSITE" id="PS00678">
    <property type="entry name" value="WD_REPEATS_1"/>
    <property type="match status" value="1"/>
</dbReference>
<feature type="repeat" description="WD" evidence="3">
    <location>
        <begin position="990"/>
        <end position="1025"/>
    </location>
</feature>
<dbReference type="RefSeq" id="WP_324180423.1">
    <property type="nucleotide sequence ID" value="NZ_BAABAW010000006.1"/>
</dbReference>
<keyword evidence="5" id="KW-1133">Transmembrane helix</keyword>
<evidence type="ECO:0000256" key="4">
    <source>
        <dbReference type="SAM" id="Coils"/>
    </source>
</evidence>
<feature type="domain" description="Novel STAND NTPase 1" evidence="6">
    <location>
        <begin position="11"/>
        <end position="367"/>
    </location>
</feature>
<evidence type="ECO:0000256" key="1">
    <source>
        <dbReference type="ARBA" id="ARBA00022574"/>
    </source>
</evidence>
<dbReference type="PANTHER" id="PTHR19848:SF8">
    <property type="entry name" value="F-BOX AND WD REPEAT DOMAIN CONTAINING 7"/>
    <property type="match status" value="1"/>
</dbReference>
<keyword evidence="5" id="KW-0812">Transmembrane</keyword>
<dbReference type="InterPro" id="IPR036322">
    <property type="entry name" value="WD40_repeat_dom_sf"/>
</dbReference>
<dbReference type="SMART" id="SM00320">
    <property type="entry name" value="WD40"/>
    <property type="match status" value="6"/>
</dbReference>
<dbReference type="InterPro" id="IPR015943">
    <property type="entry name" value="WD40/YVTN_repeat-like_dom_sf"/>
</dbReference>
<dbReference type="PROSITE" id="PS50294">
    <property type="entry name" value="WD_REPEATS_REGION"/>
    <property type="match status" value="2"/>
</dbReference>
<sequence>MIAFDTKIQSPFKFLESYKKKDVNTYFGRDHESQELFELYKDSSIMILHGPSGSGKTSLIYCGLLNKIRKDKEVISIRRDDNLISSIKKRLFVDNIHKNDINPKPSELIEVFFSHHTDLNKILVSLDHTESMMLDIEEEVIRLKRNKRTFPIVKSKINDETSQEIEETETLIKKNKERLSQFIEERKKLLEKLRQKNKEVSLISSKIHDYFMYVRNEDSGSPFNPLVIFDQFEELFVYGSKEEIDKFGLFLKLIFDYKIPFNVIISLREEYFGYLDQLQSYIPYIFYKKLRLAHPNELIVKSIIEKSFRQFNINQISEISKEELPDSEKEKRIELILDQIKIVDNENVNYHLPFLQVYLDSIYKVDYGRTYGETPHQEGYLPLEFKEDEIKEFGSIEQVLENYIREVNNKIIRNTSNKLNSRTQHRDSVIKFLRHFKTKDDLKKRIPVKVERENYYVIGNRKLLDKMQTDIWGNVSDADYNDTISEIIYELKQNGILHLSSDKKIGEDYAELSHDIIAKIISNLRTEDDFRSLIKKDFISSFDIYDDTKQKADLLSAQQVQRMQQCLDYIMDDDNDERLERKQQFFEASIEESQKEERENKRLKRRLRLFFYYPFIITCLLGLSGALYFQNNKSSSLNKQLSEELETNELSIKIHKGIGYALRDYNVDKTSSFNYIMTCEWILWKNEKSSESDSTFNLLSEFKNDLYKDYNKTPFYQSSIQLPGDNSIIATKTRRSVTNDSILYVFALTKSKSLILNSLKYKKRNATSTKIFEQEDVIAFEPFLDHEGDLTILVAKHFDKDSLKFVFYDRYGKQKEGFKTITIAGKPTVDIEHQKAYSFIVGIDNMLKKLEININSKRYSFKDVQELDGRIRKIKTFKHDSDNYLVLYGSNNLHFSNSSPLKHYYYRDALKLSPSDSIHTFKIKSRDSILLGLKGRIKVFNPDSILAYDNFIHDERINTIDVNDKGEMLVGSRDNGANLWSPDNILLKQFIGHNKPIQNVSFVNKDEDYIITSSEDQTIKIWNIKPIAIEKKNLNDEILKIEYQNDTLIKIIVNHKKDSIRFLTADFKETAIYSERRSKKKEEKGRILLGNLIEPRNRLMNKKNKTVLLPPNDSIDVVTYSKPKDKLAVAARNNIYLYDVNDLKTDTISTKHDDRITQVEFSSNSDHLVSGSMDNKARIWKLDEETDSYALLQTITSHTGDIEDVKFYKDSLLLTASSDHTVQIYRKNKDRFIQIPSVIRHDYPIKAATFSTDGKYIISGDEKGVIKKWDFNEFDEEIEKRAMKMDLKY</sequence>
<evidence type="ECO:0000313" key="8">
    <source>
        <dbReference type="Proteomes" id="UP001327027"/>
    </source>
</evidence>
<feature type="coiled-coil region" evidence="4">
    <location>
        <begin position="576"/>
        <end position="606"/>
    </location>
</feature>
<comment type="caution">
    <text evidence="7">The sequence shown here is derived from an EMBL/GenBank/DDBJ whole genome shotgun (WGS) entry which is preliminary data.</text>
</comment>
<reference evidence="7 8" key="1">
    <citation type="journal article" date="2013" name="Int. J. Syst. Evol. Microbiol.">
        <title>Aquimarina gracilis sp. nov., isolated from the gut microflora of a mussel, Mytilus coruscus, and emended description of Aquimarina spongiae.</title>
        <authorList>
            <person name="Park S.C."/>
            <person name="Choe H.N."/>
            <person name="Baik K.S."/>
            <person name="Seong C.N."/>
        </authorList>
    </citation>
    <scope>NUCLEOTIDE SEQUENCE [LARGE SCALE GENOMIC DNA]</scope>
    <source>
        <strain evidence="7 8">PSC32</strain>
    </source>
</reference>
<feature type="repeat" description="WD" evidence="3">
    <location>
        <begin position="1149"/>
        <end position="1190"/>
    </location>
</feature>
<keyword evidence="1 3" id="KW-0853">WD repeat</keyword>
<keyword evidence="8" id="KW-1185">Reference proteome</keyword>
<evidence type="ECO:0000259" key="6">
    <source>
        <dbReference type="Pfam" id="PF20703"/>
    </source>
</evidence>
<keyword evidence="2" id="KW-0677">Repeat</keyword>
<keyword evidence="4" id="KW-0175">Coiled coil</keyword>
<evidence type="ECO:0000256" key="3">
    <source>
        <dbReference type="PROSITE-ProRule" id="PRU00221"/>
    </source>
</evidence>
<dbReference type="InterPro" id="IPR049052">
    <property type="entry name" value="nSTAND1"/>
</dbReference>
<dbReference type="Pfam" id="PF20703">
    <property type="entry name" value="nSTAND1"/>
    <property type="match status" value="1"/>
</dbReference>
<dbReference type="InterPro" id="IPR019775">
    <property type="entry name" value="WD40_repeat_CS"/>
</dbReference>
<keyword evidence="5" id="KW-0472">Membrane</keyword>
<dbReference type="Proteomes" id="UP001327027">
    <property type="component" value="Unassembled WGS sequence"/>
</dbReference>
<dbReference type="EMBL" id="JAYKLX010000006">
    <property type="protein sequence ID" value="MEB3346393.1"/>
    <property type="molecule type" value="Genomic_DNA"/>
</dbReference>
<name>A0ABU5ZX29_9FLAO</name>